<dbReference type="GO" id="GO:0016740">
    <property type="term" value="F:transferase activity"/>
    <property type="evidence" value="ECO:0007669"/>
    <property type="project" value="UniProtKB-KW"/>
</dbReference>
<dbReference type="PANTHER" id="PTHR34815:SF2">
    <property type="entry name" value="N-ACETYLTRANSFERASE DOMAIN-CONTAINING PROTEIN"/>
    <property type="match status" value="1"/>
</dbReference>
<comment type="caution">
    <text evidence="1">The sequence shown here is derived from an EMBL/GenBank/DDBJ whole genome shotgun (WGS) entry which is preliminary data.</text>
</comment>
<dbReference type="Proteomes" id="UP000439903">
    <property type="component" value="Unassembled WGS sequence"/>
</dbReference>
<keyword evidence="2" id="KW-1185">Reference proteome</keyword>
<accession>A0A8H4AQE0</accession>
<dbReference type="AlphaFoldDB" id="A0A8H4AQE0"/>
<organism evidence="1 2">
    <name type="scientific">Gigaspora margarita</name>
    <dbReference type="NCBI Taxonomy" id="4874"/>
    <lineage>
        <taxon>Eukaryota</taxon>
        <taxon>Fungi</taxon>
        <taxon>Fungi incertae sedis</taxon>
        <taxon>Mucoromycota</taxon>
        <taxon>Glomeromycotina</taxon>
        <taxon>Glomeromycetes</taxon>
        <taxon>Diversisporales</taxon>
        <taxon>Gigasporaceae</taxon>
        <taxon>Gigaspora</taxon>
    </lineage>
</organism>
<evidence type="ECO:0000313" key="2">
    <source>
        <dbReference type="Proteomes" id="UP000439903"/>
    </source>
</evidence>
<protein>
    <submittedName>
        <fullName evidence="1">Gnat family acetyltransferase</fullName>
    </submittedName>
</protein>
<reference evidence="1 2" key="1">
    <citation type="journal article" date="2019" name="Environ. Microbiol.">
        <title>At the nexus of three kingdoms: the genome of the mycorrhizal fungus Gigaspora margarita provides insights into plant, endobacterial and fungal interactions.</title>
        <authorList>
            <person name="Venice F."/>
            <person name="Ghignone S."/>
            <person name="Salvioli di Fossalunga A."/>
            <person name="Amselem J."/>
            <person name="Novero M."/>
            <person name="Xianan X."/>
            <person name="Sedzielewska Toro K."/>
            <person name="Morin E."/>
            <person name="Lipzen A."/>
            <person name="Grigoriev I.V."/>
            <person name="Henrissat B."/>
            <person name="Martin F.M."/>
            <person name="Bonfante P."/>
        </authorList>
    </citation>
    <scope>NUCLEOTIDE SEQUENCE [LARGE SCALE GENOMIC DNA]</scope>
    <source>
        <strain evidence="1 2">BEG34</strain>
    </source>
</reference>
<dbReference type="OrthoDB" id="2020070at2759"/>
<keyword evidence="1" id="KW-0808">Transferase</keyword>
<sequence length="241" mass="28121">MSSSNIGGEQKTSEDWLWGRELGNRKLLTLSISLCEKLGPFFVKKYDNFFQPPSLDPRAEPYLYRQVEFLYSINLLHRYYTRILHGISGSCRNSMRRDPTNFEHAGWKLCQIIVHNLAILCFVFFVGCDLYCSITVLDNYHNYHYNQCTNHISYMSWGYSLSILNEYVEREQILANNEFSSEILKVWILVSKECNLSIDPESTILSQCETYKHQTLITLLSEQIQEVIGYCITALFTPPKH</sequence>
<evidence type="ECO:0000313" key="1">
    <source>
        <dbReference type="EMBL" id="KAF0522436.1"/>
    </source>
</evidence>
<proteinExistence type="predicted"/>
<name>A0A8H4AQE0_GIGMA</name>
<dbReference type="InterPro" id="IPR053013">
    <property type="entry name" value="LAT"/>
</dbReference>
<dbReference type="PANTHER" id="PTHR34815">
    <property type="entry name" value="LYSINE ACETYLTRANSFERASE"/>
    <property type="match status" value="1"/>
</dbReference>
<gene>
    <name evidence="1" type="ORF">F8M41_015539</name>
</gene>
<dbReference type="EMBL" id="WTPW01000328">
    <property type="protein sequence ID" value="KAF0522436.1"/>
    <property type="molecule type" value="Genomic_DNA"/>
</dbReference>